<dbReference type="OrthoDB" id="3527108at2759"/>
<evidence type="ECO:0000313" key="2">
    <source>
        <dbReference type="EMBL" id="CAF9908099.1"/>
    </source>
</evidence>
<protein>
    <submittedName>
        <fullName evidence="2">Uncharacterized protein</fullName>
    </submittedName>
</protein>
<gene>
    <name evidence="2" type="ORF">ALECFALPRED_004221</name>
</gene>
<dbReference type="EMBL" id="CAJPDR010000026">
    <property type="protein sequence ID" value="CAF9908099.1"/>
    <property type="molecule type" value="Genomic_DNA"/>
</dbReference>
<feature type="region of interest" description="Disordered" evidence="1">
    <location>
        <begin position="438"/>
        <end position="472"/>
    </location>
</feature>
<name>A0A8H3EMS1_9LECA</name>
<sequence length="472" mass="54145">MLSLCMLRRSLCILILPLVIVTALIITQAGLHHGIPVTFGGAKEPIPTVKPTPVHKPISTAAPTPVVDAFPLAASAKSPADLPPIPSWNNPPTPHVNESTPLFIGFTRNWSLLQQTVVSYITAGWPPEDIYVVENTGVMHSNRHNLLTLQNPFYIDHHRLIKILRVNVISTPTLFTFAQLQNFYTFTALENRWSHYWWAHMDTVVLSDEEWNGEPYKSLYMRAVDALRETLDPAWGPLATRWFAYDKLALVRTQAFVDIGGWDTMIPFYMTDCDMHERLWMRKFRIEGAEAGRVWDVHTSLDNLELLYKRGGDPPKAGAKRETATEILPRESEVQRNSADYQKLVHSLNVLQDLKSTAEGGRNTWQARQRGGQGEPFYRDPEGFEKGMWMWMDFGRDVYTEKWGRGPCDLREAGLVEEDAWRLVKDWEKPDVQKHFRLNRENEAKEQVIKEKAEEKKEESAREMRAKDKPSA</sequence>
<evidence type="ECO:0000313" key="3">
    <source>
        <dbReference type="Proteomes" id="UP000664203"/>
    </source>
</evidence>
<accession>A0A8H3EMS1</accession>
<keyword evidence="3" id="KW-1185">Reference proteome</keyword>
<reference evidence="2" key="1">
    <citation type="submission" date="2021-03" db="EMBL/GenBank/DDBJ databases">
        <authorList>
            <person name="Tagirdzhanova G."/>
        </authorList>
    </citation>
    <scope>NUCLEOTIDE SEQUENCE</scope>
</reference>
<proteinExistence type="predicted"/>
<comment type="caution">
    <text evidence="2">The sequence shown here is derived from an EMBL/GenBank/DDBJ whole genome shotgun (WGS) entry which is preliminary data.</text>
</comment>
<dbReference type="AlphaFoldDB" id="A0A8H3EMS1"/>
<evidence type="ECO:0000256" key="1">
    <source>
        <dbReference type="SAM" id="MobiDB-lite"/>
    </source>
</evidence>
<organism evidence="2 3">
    <name type="scientific">Alectoria fallacina</name>
    <dbReference type="NCBI Taxonomy" id="1903189"/>
    <lineage>
        <taxon>Eukaryota</taxon>
        <taxon>Fungi</taxon>
        <taxon>Dikarya</taxon>
        <taxon>Ascomycota</taxon>
        <taxon>Pezizomycotina</taxon>
        <taxon>Lecanoromycetes</taxon>
        <taxon>OSLEUM clade</taxon>
        <taxon>Lecanoromycetidae</taxon>
        <taxon>Lecanorales</taxon>
        <taxon>Lecanorineae</taxon>
        <taxon>Parmeliaceae</taxon>
        <taxon>Alectoria</taxon>
    </lineage>
</organism>
<dbReference type="Proteomes" id="UP000664203">
    <property type="component" value="Unassembled WGS sequence"/>
</dbReference>